<evidence type="ECO:0000313" key="1">
    <source>
        <dbReference type="EMBL" id="KAE8378416.1"/>
    </source>
</evidence>
<accession>A0A5N7B9H2</accession>
<dbReference type="PANTHER" id="PTHR21310:SF37">
    <property type="entry name" value="AMINOGLYCOSIDE PHOSPHOTRANSFERASE DOMAIN-CONTAINING PROTEIN"/>
    <property type="match status" value="1"/>
</dbReference>
<proteinExistence type="predicted"/>
<dbReference type="OrthoDB" id="3645574at2759"/>
<dbReference type="AlphaFoldDB" id="A0A5N7B9H2"/>
<evidence type="ECO:0000313" key="2">
    <source>
        <dbReference type="Proteomes" id="UP000326198"/>
    </source>
</evidence>
<protein>
    <recommendedName>
        <fullName evidence="3">Aminoglycoside phosphotransferase domain-containing protein</fullName>
    </recommendedName>
</protein>
<evidence type="ECO:0008006" key="3">
    <source>
        <dbReference type="Google" id="ProtNLM"/>
    </source>
</evidence>
<dbReference type="InterPro" id="IPR011009">
    <property type="entry name" value="Kinase-like_dom_sf"/>
</dbReference>
<gene>
    <name evidence="1" type="ORF">BDV26DRAFT_261654</name>
</gene>
<keyword evidence="2" id="KW-1185">Reference proteome</keyword>
<dbReference type="SUPFAM" id="SSF56112">
    <property type="entry name" value="Protein kinase-like (PK-like)"/>
    <property type="match status" value="1"/>
</dbReference>
<reference evidence="1 2" key="1">
    <citation type="submission" date="2019-04" db="EMBL/GenBank/DDBJ databases">
        <title>Friends and foes A comparative genomics studyof 23 Aspergillus species from section Flavi.</title>
        <authorList>
            <consortium name="DOE Joint Genome Institute"/>
            <person name="Kjaerbolling I."/>
            <person name="Vesth T."/>
            <person name="Frisvad J.C."/>
            <person name="Nybo J.L."/>
            <person name="Theobald S."/>
            <person name="Kildgaard S."/>
            <person name="Isbrandt T."/>
            <person name="Kuo A."/>
            <person name="Sato A."/>
            <person name="Lyhne E.K."/>
            <person name="Kogle M.E."/>
            <person name="Wiebenga A."/>
            <person name="Kun R.S."/>
            <person name="Lubbers R.J."/>
            <person name="Makela M.R."/>
            <person name="Barry K."/>
            <person name="Chovatia M."/>
            <person name="Clum A."/>
            <person name="Daum C."/>
            <person name="Haridas S."/>
            <person name="He G."/>
            <person name="LaButti K."/>
            <person name="Lipzen A."/>
            <person name="Mondo S."/>
            <person name="Riley R."/>
            <person name="Salamov A."/>
            <person name="Simmons B.A."/>
            <person name="Magnuson J.K."/>
            <person name="Henrissat B."/>
            <person name="Mortensen U.H."/>
            <person name="Larsen T.O."/>
            <person name="Devries R.P."/>
            <person name="Grigoriev I.V."/>
            <person name="Machida M."/>
            <person name="Baker S.E."/>
            <person name="Andersen M.R."/>
        </authorList>
    </citation>
    <scope>NUCLEOTIDE SEQUENCE [LARGE SCALE GENOMIC DNA]</scope>
    <source>
        <strain evidence="1 2">IBT 29228</strain>
    </source>
</reference>
<dbReference type="EMBL" id="ML736208">
    <property type="protein sequence ID" value="KAE8378416.1"/>
    <property type="molecule type" value="Genomic_DNA"/>
</dbReference>
<organism evidence="1 2">
    <name type="scientific">Aspergillus bertholletiae</name>
    <dbReference type="NCBI Taxonomy" id="1226010"/>
    <lineage>
        <taxon>Eukaryota</taxon>
        <taxon>Fungi</taxon>
        <taxon>Dikarya</taxon>
        <taxon>Ascomycota</taxon>
        <taxon>Pezizomycotina</taxon>
        <taxon>Eurotiomycetes</taxon>
        <taxon>Eurotiomycetidae</taxon>
        <taxon>Eurotiales</taxon>
        <taxon>Aspergillaceae</taxon>
        <taxon>Aspergillus</taxon>
        <taxon>Aspergillus subgen. Circumdati</taxon>
    </lineage>
</organism>
<dbReference type="InterPro" id="IPR051678">
    <property type="entry name" value="AGP_Transferase"/>
</dbReference>
<sequence length="529" mass="61337">MQKTLPLLHRRVTLSSALDDDDNVLKELSYPEQRIQFYVYLLTHRDAIEEIVSYHLGLRRKQTCRIGEVKEWISGSFNVCIPVYIDGWTKDSAKRVLIRFPLPYKVGDINRPGNADEKLRCEAATFLWIQENCPSIPIPYLWGFGFADGQSFTTAERVPFTSRLIWYFHRFMSSLLGHSLPCRYVGRRGPHIFKTGYLIMDYIESTGGTMLSESWEELHHDPNRRNNLFKGLSRIILSLAQFPFENIGSLTLDNNGAISLTNRPLTLRLQHLENESIPTNIDRDLTYSTTDAYLLDLLACHDSRIRFSPNSIRDEYDGQAQLSALTIMRALLSHFTCRDLRRGPFVLSLTDLHQSNIFVDNDWNIKYLVDLEWTCSRPVEMLHPPYWLTNRGVDQLGKGENLDAFSDMHREFMQALEQEEELLSKKHGEVFNMTQIAKRGWEIGNFWYFHALDNPKGLYNIFLDHIQPIFAKLDHSGMVEFERTIAPYWCADMPGFIAQKVKDKKAYEDQLRDAFVADSDGSEIENKTQ</sequence>
<dbReference type="Proteomes" id="UP000326198">
    <property type="component" value="Unassembled WGS sequence"/>
</dbReference>
<dbReference type="PANTHER" id="PTHR21310">
    <property type="entry name" value="AMINOGLYCOSIDE PHOSPHOTRANSFERASE-RELATED-RELATED"/>
    <property type="match status" value="1"/>
</dbReference>
<name>A0A5N7B9H2_9EURO</name>